<evidence type="ECO:0000313" key="3">
    <source>
        <dbReference type="Proteomes" id="UP001320876"/>
    </source>
</evidence>
<keyword evidence="3" id="KW-1185">Reference proteome</keyword>
<dbReference type="EMBL" id="JAPDDT010000006">
    <property type="protein sequence ID" value="MCW1923936.1"/>
    <property type="molecule type" value="Genomic_DNA"/>
</dbReference>
<dbReference type="Proteomes" id="UP001320876">
    <property type="component" value="Unassembled WGS sequence"/>
</dbReference>
<name>A0ABT3GKE0_9BACT</name>
<keyword evidence="1" id="KW-1133">Transmembrane helix</keyword>
<organism evidence="2 3">
    <name type="scientific">Luteolibacter arcticus</name>
    <dbReference type="NCBI Taxonomy" id="1581411"/>
    <lineage>
        <taxon>Bacteria</taxon>
        <taxon>Pseudomonadati</taxon>
        <taxon>Verrucomicrobiota</taxon>
        <taxon>Verrucomicrobiia</taxon>
        <taxon>Verrucomicrobiales</taxon>
        <taxon>Verrucomicrobiaceae</taxon>
        <taxon>Luteolibacter</taxon>
    </lineage>
</organism>
<feature type="transmembrane region" description="Helical" evidence="1">
    <location>
        <begin position="108"/>
        <end position="134"/>
    </location>
</feature>
<feature type="transmembrane region" description="Helical" evidence="1">
    <location>
        <begin position="21"/>
        <end position="51"/>
    </location>
</feature>
<protein>
    <submittedName>
        <fullName evidence="2">Uncharacterized protein</fullName>
    </submittedName>
</protein>
<keyword evidence="1" id="KW-0812">Transmembrane</keyword>
<comment type="caution">
    <text evidence="2">The sequence shown here is derived from an EMBL/GenBank/DDBJ whole genome shotgun (WGS) entry which is preliminary data.</text>
</comment>
<gene>
    <name evidence="2" type="ORF">OKA05_15320</name>
</gene>
<keyword evidence="1" id="KW-0472">Membrane</keyword>
<reference evidence="2 3" key="1">
    <citation type="submission" date="2022-10" db="EMBL/GenBank/DDBJ databases">
        <title>Luteolibacter arcticus strain CCTCC AB 2014275, whole genome shotgun sequencing project.</title>
        <authorList>
            <person name="Zhao G."/>
            <person name="Shen L."/>
        </authorList>
    </citation>
    <scope>NUCLEOTIDE SEQUENCE [LARGE SCALE GENOMIC DNA]</scope>
    <source>
        <strain evidence="2 3">CCTCC AB 2014275</strain>
    </source>
</reference>
<accession>A0ABT3GKE0</accession>
<sequence length="155" mass="16909">MDSPGPPPHPQAIQDAEHLKLLAIFHYVVGGMTMLFGSFPILHVIMGIMMLNGKFATGSPTSPGAGMGNEFGWVFIGMGSMFILIFWTFAVLLIYAGRCLSARRKHTYCFVMACLSCVHFPLGTALGVFTILVLQRPSVQGLFDKPPMPGAYLNR</sequence>
<feature type="transmembrane region" description="Helical" evidence="1">
    <location>
        <begin position="71"/>
        <end position="96"/>
    </location>
</feature>
<dbReference type="RefSeq" id="WP_264488042.1">
    <property type="nucleotide sequence ID" value="NZ_JAPDDT010000006.1"/>
</dbReference>
<evidence type="ECO:0000313" key="2">
    <source>
        <dbReference type="EMBL" id="MCW1923936.1"/>
    </source>
</evidence>
<evidence type="ECO:0000256" key="1">
    <source>
        <dbReference type="SAM" id="Phobius"/>
    </source>
</evidence>
<proteinExistence type="predicted"/>